<sequence>MEETADSRKRKEHDDGGGEVVNAVKMIPAAIFDAEQEVEMEEAAVAEVMKWLEEEVRSAAVSHPPSSPSCCQETSFVTINGNEESCGPSFSGSACTVMASIDTSGGVCGVPYFMGCPSDHGAWPSAVPSIGKLRGRSGDAPVAGEAGGCGGAAEDEDEVDWEAVHECAASNTVTCTNERFPE</sequence>
<keyword evidence="2" id="KW-1185">Reference proteome</keyword>
<name>A0A9E7KX46_9LILI</name>
<accession>A0A9E7KX46</accession>
<evidence type="ECO:0000313" key="2">
    <source>
        <dbReference type="Proteomes" id="UP001055439"/>
    </source>
</evidence>
<gene>
    <name evidence="1" type="ORF">MUK42_16746</name>
</gene>
<dbReference type="EMBL" id="CP097510">
    <property type="protein sequence ID" value="URE30275.1"/>
    <property type="molecule type" value="Genomic_DNA"/>
</dbReference>
<dbReference type="PANTHER" id="PTHR37265:SF5">
    <property type="entry name" value="OS01G0195300 PROTEIN"/>
    <property type="match status" value="1"/>
</dbReference>
<reference evidence="1" key="1">
    <citation type="submission" date="2022-05" db="EMBL/GenBank/DDBJ databases">
        <title>The Musa troglodytarum L. genome provides insights into the mechanism of non-climacteric behaviour and enrichment of carotenoids.</title>
        <authorList>
            <person name="Wang J."/>
        </authorList>
    </citation>
    <scope>NUCLEOTIDE SEQUENCE</scope>
    <source>
        <tissue evidence="1">Leaf</tissue>
    </source>
</reference>
<evidence type="ECO:0000313" key="1">
    <source>
        <dbReference type="EMBL" id="URE30275.1"/>
    </source>
</evidence>
<proteinExistence type="predicted"/>
<dbReference type="OrthoDB" id="783490at2759"/>
<protein>
    <submittedName>
        <fullName evidence="1">Uncharacterized protein</fullName>
    </submittedName>
</protein>
<organism evidence="1 2">
    <name type="scientific">Musa troglodytarum</name>
    <name type="common">fe'i banana</name>
    <dbReference type="NCBI Taxonomy" id="320322"/>
    <lineage>
        <taxon>Eukaryota</taxon>
        <taxon>Viridiplantae</taxon>
        <taxon>Streptophyta</taxon>
        <taxon>Embryophyta</taxon>
        <taxon>Tracheophyta</taxon>
        <taxon>Spermatophyta</taxon>
        <taxon>Magnoliopsida</taxon>
        <taxon>Liliopsida</taxon>
        <taxon>Zingiberales</taxon>
        <taxon>Musaceae</taxon>
        <taxon>Musa</taxon>
    </lineage>
</organism>
<dbReference type="PANTHER" id="PTHR37265">
    <property type="entry name" value="OS01G0195300 PROTEIN"/>
    <property type="match status" value="1"/>
</dbReference>
<dbReference type="AlphaFoldDB" id="A0A9E7KX46"/>
<dbReference type="Proteomes" id="UP001055439">
    <property type="component" value="Chromosome 8"/>
</dbReference>